<gene>
    <name evidence="3" type="ORF">AK88_02523</name>
</gene>
<feature type="compositionally biased region" description="Basic and acidic residues" evidence="1">
    <location>
        <begin position="288"/>
        <end position="305"/>
    </location>
</feature>
<protein>
    <recommendedName>
        <fullName evidence="5">Pv-fam-h protein</fullName>
    </recommendedName>
</protein>
<feature type="region of interest" description="Disordered" evidence="1">
    <location>
        <begin position="134"/>
        <end position="229"/>
    </location>
</feature>
<evidence type="ECO:0008006" key="5">
    <source>
        <dbReference type="Google" id="ProtNLM"/>
    </source>
</evidence>
<sequence>MGRVKRTNTEKKKTTLSPILRISLFSFLVWIAKSSNNDGHYGGKNGAQNLGKSWTLRNGRLLSEQPQIEFDTVFNTFKDSFLDKMGLADQEQEQIKDMMHSYFNNLDLSALERQIQQNPDMFQQFGPIPNMLGEIQKDPNKFNPFCPLVPGMPLPPQPGTSASSDGKPEEGTSGSSDLETQPGTSSKKGGAEKPESSSGILGPFPPLPSLEELFGASKPDACGNGESRIPNFNFLEELQKNANLLGEIQKGANGAPGNLRGVEQNKDNNKQDGKQEGNNMAEGTDGVLEEKKKKKNEEATEGGKKMEKKKQVAVGQKKSKVDASDSEDKDEEFEDAMEQVQNMEEPHTLPKFPARKPEMPQPSEQANALPFANLSFPGMPKLDLLFGQQLAKGRETSALASFVNKLNFLGVDAKLSVVTTLLVGLAYYKVEYFVYLMMFITGMNLFREVGSIFGKLLR</sequence>
<feature type="compositionally biased region" description="Polar residues" evidence="1">
    <location>
        <begin position="172"/>
        <end position="187"/>
    </location>
</feature>
<dbReference type="Proteomes" id="UP000054561">
    <property type="component" value="Unassembled WGS sequence"/>
</dbReference>
<feature type="region of interest" description="Disordered" evidence="1">
    <location>
        <begin position="247"/>
        <end position="338"/>
    </location>
</feature>
<evidence type="ECO:0000313" key="3">
    <source>
        <dbReference type="EMBL" id="KJP87767.1"/>
    </source>
</evidence>
<keyword evidence="4" id="KW-1185">Reference proteome</keyword>
<feature type="compositionally biased region" description="Acidic residues" evidence="1">
    <location>
        <begin position="324"/>
        <end position="337"/>
    </location>
</feature>
<evidence type="ECO:0000256" key="2">
    <source>
        <dbReference type="SAM" id="Phobius"/>
    </source>
</evidence>
<name>A0A0D9QLV8_PLAFR</name>
<accession>A0A0D9QLV8</accession>
<feature type="transmembrane region" description="Helical" evidence="2">
    <location>
        <begin position="406"/>
        <end position="428"/>
    </location>
</feature>
<evidence type="ECO:0000256" key="1">
    <source>
        <dbReference type="SAM" id="MobiDB-lite"/>
    </source>
</evidence>
<dbReference type="RefSeq" id="XP_012335571.1">
    <property type="nucleotide sequence ID" value="XM_012480148.1"/>
</dbReference>
<dbReference type="AlphaFoldDB" id="A0A0D9QLV8"/>
<dbReference type="GeneID" id="24267837"/>
<evidence type="ECO:0000313" key="4">
    <source>
        <dbReference type="Proteomes" id="UP000054561"/>
    </source>
</evidence>
<dbReference type="OMA" id="QIKDMMH"/>
<organism evidence="3 4">
    <name type="scientific">Plasmodium fragile</name>
    <dbReference type="NCBI Taxonomy" id="5857"/>
    <lineage>
        <taxon>Eukaryota</taxon>
        <taxon>Sar</taxon>
        <taxon>Alveolata</taxon>
        <taxon>Apicomplexa</taxon>
        <taxon>Aconoidasida</taxon>
        <taxon>Haemosporida</taxon>
        <taxon>Plasmodiidae</taxon>
        <taxon>Plasmodium</taxon>
        <taxon>Plasmodium (Plasmodium)</taxon>
    </lineage>
</organism>
<keyword evidence="2" id="KW-1133">Transmembrane helix</keyword>
<reference evidence="3 4" key="1">
    <citation type="submission" date="2014-03" db="EMBL/GenBank/DDBJ databases">
        <title>The Genome Sequence of Plasmodium fragile nilgiri.</title>
        <authorList>
            <consortium name="The Broad Institute Genomics Platform"/>
            <consortium name="The Broad Institute Genome Sequencing Center for Infectious Disease"/>
            <person name="Neafsey D."/>
            <person name="Duraisingh M."/>
            <person name="Young S.K."/>
            <person name="Zeng Q."/>
            <person name="Gargeya S."/>
            <person name="Abouelleil A."/>
            <person name="Alvarado L."/>
            <person name="Chapman S.B."/>
            <person name="Gainer-Dewar J."/>
            <person name="Goldberg J."/>
            <person name="Griggs A."/>
            <person name="Gujja S."/>
            <person name="Hansen M."/>
            <person name="Howarth C."/>
            <person name="Imamovic A."/>
            <person name="Larimer J."/>
            <person name="Pearson M."/>
            <person name="Poon T.W."/>
            <person name="Priest M."/>
            <person name="Roberts A."/>
            <person name="Saif S."/>
            <person name="Shea T."/>
            <person name="Sykes S."/>
            <person name="Wortman J."/>
            <person name="Nusbaum C."/>
            <person name="Birren B."/>
        </authorList>
    </citation>
    <scope>NUCLEOTIDE SEQUENCE [LARGE SCALE GENOMIC DNA]</scope>
    <source>
        <strain evidence="4">nilgiri</strain>
    </source>
</reference>
<proteinExistence type="predicted"/>
<dbReference type="OrthoDB" id="375446at2759"/>
<keyword evidence="2" id="KW-0472">Membrane</keyword>
<dbReference type="VEuPathDB" id="PlasmoDB:AK88_02523"/>
<keyword evidence="2" id="KW-0812">Transmembrane</keyword>
<feature type="compositionally biased region" description="Basic and acidic residues" evidence="1">
    <location>
        <begin position="263"/>
        <end position="275"/>
    </location>
</feature>
<dbReference type="EMBL" id="KQ001669">
    <property type="protein sequence ID" value="KJP87767.1"/>
    <property type="molecule type" value="Genomic_DNA"/>
</dbReference>